<dbReference type="Gene3D" id="1.10.287.950">
    <property type="entry name" value="Methyl-accepting chemotaxis protein"/>
    <property type="match status" value="1"/>
</dbReference>
<keyword evidence="4" id="KW-0472">Membrane</keyword>
<dbReference type="RefSeq" id="WP_170055130.1">
    <property type="nucleotide sequence ID" value="NZ_JABBKX010000006.1"/>
</dbReference>
<dbReference type="InterPro" id="IPR004089">
    <property type="entry name" value="MCPsignal_dom"/>
</dbReference>
<feature type="transmembrane region" description="Helical" evidence="4">
    <location>
        <begin position="33"/>
        <end position="53"/>
    </location>
</feature>
<protein>
    <submittedName>
        <fullName evidence="7">Methyl-accepting chemotaxis protein</fullName>
    </submittedName>
</protein>
<keyword evidence="1" id="KW-0145">Chemotaxis</keyword>
<dbReference type="GO" id="GO:0007165">
    <property type="term" value="P:signal transduction"/>
    <property type="evidence" value="ECO:0007669"/>
    <property type="project" value="UniProtKB-KW"/>
</dbReference>
<organism evidence="7 8">
    <name type="scientific">Neoroseomonas marina</name>
    <dbReference type="NCBI Taxonomy" id="1232220"/>
    <lineage>
        <taxon>Bacteria</taxon>
        <taxon>Pseudomonadati</taxon>
        <taxon>Pseudomonadota</taxon>
        <taxon>Alphaproteobacteria</taxon>
        <taxon>Acetobacterales</taxon>
        <taxon>Acetobacteraceae</taxon>
        <taxon>Neoroseomonas</taxon>
    </lineage>
</organism>
<dbReference type="PROSITE" id="PS50885">
    <property type="entry name" value="HAMP"/>
    <property type="match status" value="1"/>
</dbReference>
<dbReference type="EMBL" id="JABBKX010000006">
    <property type="protein sequence ID" value="NMJ42892.1"/>
    <property type="molecule type" value="Genomic_DNA"/>
</dbReference>
<feature type="domain" description="HAMP" evidence="6">
    <location>
        <begin position="234"/>
        <end position="287"/>
    </location>
</feature>
<comment type="similarity">
    <text evidence="2">Belongs to the methyl-accepting chemotaxis (MCP) protein family.</text>
</comment>
<evidence type="ECO:0000256" key="1">
    <source>
        <dbReference type="ARBA" id="ARBA00022500"/>
    </source>
</evidence>
<sequence length="547" mass="57578">MDGTLEAIEAVRSTREAAARTRRWRFAEWMGRISTRAGIVSILFLLTVGLLAGNAATNLARQSAIVEELGVRVRLADEAVSTFAASVNSYGTAFNTMAATAGQPNALPPRIVMQGTQLLAAFREVEALFGGEIDSVVLGGARDMSRRIGGLSERAQQAFAARRRADLVPLQDEWLDIQVAFNRFADAARDASRARAEASVASARRIAGDARIVTMLGTGLGVFAALLTWYVLVTTITRPVGALARTMTQVARGDVATDVPLTDREDQLGQMARAVVIFRDNLNVTRSLADRALDGARQTASSTTQASQAIGSISDGASKQLSELRAFAASLADSAEQIRLVGQNTQDASARASDAKTLLADSVHRIRDLVQIVEGVGDDAERVNRIAASIAQMATQTNILAINAAIEAARAGEHGRGLAVVAEEVRQLAANTEGLATEIADLVRGAGQRTREGGAAAKNVGVSVDRLEGLVAESARLASDIATAMDQQQATVRQLGERVNTLTLIGQSSATAAEQLTGTMVELSRQAADTRVAVESVAGGAKLGRNL</sequence>
<dbReference type="GO" id="GO:0004888">
    <property type="term" value="F:transmembrane signaling receptor activity"/>
    <property type="evidence" value="ECO:0007669"/>
    <property type="project" value="TreeGrafter"/>
</dbReference>
<evidence type="ECO:0000259" key="5">
    <source>
        <dbReference type="PROSITE" id="PS50111"/>
    </source>
</evidence>
<gene>
    <name evidence="7" type="ORF">GWK16_16720</name>
</gene>
<dbReference type="GO" id="GO:0005886">
    <property type="term" value="C:plasma membrane"/>
    <property type="evidence" value="ECO:0007669"/>
    <property type="project" value="TreeGrafter"/>
</dbReference>
<evidence type="ECO:0000313" key="7">
    <source>
        <dbReference type="EMBL" id="NMJ42892.1"/>
    </source>
</evidence>
<dbReference type="PROSITE" id="PS50111">
    <property type="entry name" value="CHEMOTAXIS_TRANSDUC_2"/>
    <property type="match status" value="1"/>
</dbReference>
<dbReference type="PANTHER" id="PTHR43531">
    <property type="entry name" value="PROTEIN ICFG"/>
    <property type="match status" value="1"/>
</dbReference>
<comment type="caution">
    <text evidence="7">The sequence shown here is derived from an EMBL/GenBank/DDBJ whole genome shotgun (WGS) entry which is preliminary data.</text>
</comment>
<dbReference type="CDD" id="cd06225">
    <property type="entry name" value="HAMP"/>
    <property type="match status" value="1"/>
</dbReference>
<dbReference type="InterPro" id="IPR003660">
    <property type="entry name" value="HAMP_dom"/>
</dbReference>
<dbReference type="SMART" id="SM00304">
    <property type="entry name" value="HAMP"/>
    <property type="match status" value="2"/>
</dbReference>
<dbReference type="InterPro" id="IPR051310">
    <property type="entry name" value="MCP_chemotaxis"/>
</dbReference>
<evidence type="ECO:0000256" key="4">
    <source>
        <dbReference type="SAM" id="Phobius"/>
    </source>
</evidence>
<dbReference type="Pfam" id="PF00672">
    <property type="entry name" value="HAMP"/>
    <property type="match status" value="1"/>
</dbReference>
<evidence type="ECO:0000259" key="6">
    <source>
        <dbReference type="PROSITE" id="PS50885"/>
    </source>
</evidence>
<reference evidence="7 8" key="1">
    <citation type="submission" date="2020-03" db="EMBL/GenBank/DDBJ databases">
        <authorList>
            <person name="Sun Q."/>
        </authorList>
    </citation>
    <scope>NUCLEOTIDE SEQUENCE [LARGE SCALE GENOMIC DNA]</scope>
    <source>
        <strain evidence="7 8">JC162</strain>
    </source>
</reference>
<dbReference type="PANTHER" id="PTHR43531:SF11">
    <property type="entry name" value="METHYL-ACCEPTING CHEMOTAXIS PROTEIN 3"/>
    <property type="match status" value="1"/>
</dbReference>
<evidence type="ECO:0000313" key="8">
    <source>
        <dbReference type="Proteomes" id="UP000548582"/>
    </source>
</evidence>
<keyword evidence="4" id="KW-1133">Transmembrane helix</keyword>
<evidence type="ECO:0000256" key="3">
    <source>
        <dbReference type="PROSITE-ProRule" id="PRU00284"/>
    </source>
</evidence>
<keyword evidence="4" id="KW-0812">Transmembrane</keyword>
<evidence type="ECO:0000256" key="2">
    <source>
        <dbReference type="ARBA" id="ARBA00029447"/>
    </source>
</evidence>
<dbReference type="AlphaFoldDB" id="A0A848EFS0"/>
<feature type="domain" description="Methyl-accepting transducer" evidence="5">
    <location>
        <begin position="295"/>
        <end position="524"/>
    </location>
</feature>
<dbReference type="Gene3D" id="1.10.8.500">
    <property type="entry name" value="HAMP domain in histidine kinase"/>
    <property type="match status" value="1"/>
</dbReference>
<keyword evidence="3" id="KW-0807">Transducer</keyword>
<feature type="transmembrane region" description="Helical" evidence="4">
    <location>
        <begin position="212"/>
        <end position="232"/>
    </location>
</feature>
<dbReference type="SUPFAM" id="SSF58104">
    <property type="entry name" value="Methyl-accepting chemotaxis protein (MCP) signaling domain"/>
    <property type="match status" value="1"/>
</dbReference>
<dbReference type="Proteomes" id="UP000548582">
    <property type="component" value="Unassembled WGS sequence"/>
</dbReference>
<dbReference type="GO" id="GO:0006935">
    <property type="term" value="P:chemotaxis"/>
    <property type="evidence" value="ECO:0007669"/>
    <property type="project" value="UniProtKB-KW"/>
</dbReference>
<dbReference type="Pfam" id="PF00015">
    <property type="entry name" value="MCPsignal"/>
    <property type="match status" value="1"/>
</dbReference>
<keyword evidence="8" id="KW-1185">Reference proteome</keyword>
<accession>A0A848EFS0</accession>
<proteinExistence type="inferred from homology"/>
<name>A0A848EFS0_9PROT</name>
<dbReference type="SMART" id="SM00283">
    <property type="entry name" value="MA"/>
    <property type="match status" value="1"/>
</dbReference>